<protein>
    <submittedName>
        <fullName evidence="1">Uncharacterized protein</fullName>
    </submittedName>
</protein>
<dbReference type="EMBL" id="MU006326">
    <property type="protein sequence ID" value="KAF2847380.1"/>
    <property type="molecule type" value="Genomic_DNA"/>
</dbReference>
<gene>
    <name evidence="1" type="ORF">T440DRAFT_195814</name>
</gene>
<dbReference type="Proteomes" id="UP000799423">
    <property type="component" value="Unassembled WGS sequence"/>
</dbReference>
<name>A0A6A7AVS5_9PLEO</name>
<evidence type="ECO:0000313" key="2">
    <source>
        <dbReference type="Proteomes" id="UP000799423"/>
    </source>
</evidence>
<keyword evidence="2" id="KW-1185">Reference proteome</keyword>
<organism evidence="1 2">
    <name type="scientific">Plenodomus tracheiphilus IPT5</name>
    <dbReference type="NCBI Taxonomy" id="1408161"/>
    <lineage>
        <taxon>Eukaryota</taxon>
        <taxon>Fungi</taxon>
        <taxon>Dikarya</taxon>
        <taxon>Ascomycota</taxon>
        <taxon>Pezizomycotina</taxon>
        <taxon>Dothideomycetes</taxon>
        <taxon>Pleosporomycetidae</taxon>
        <taxon>Pleosporales</taxon>
        <taxon>Pleosporineae</taxon>
        <taxon>Leptosphaeriaceae</taxon>
        <taxon>Plenodomus</taxon>
    </lineage>
</organism>
<dbReference type="AlphaFoldDB" id="A0A6A7AVS5"/>
<sequence length="129" mass="14824">MPKVSCWLPSTPPLEPRLRLARRLIDSLWKISSDGRRPTRCTPQLHGWRSTQHDAYHSLLSRGYWPTRASAHHNNITEPLSILRQSYPVTEHATRGLEPLILLWHTPPREAGSVFRIHHVLPPLNSPAK</sequence>
<accession>A0A6A7AVS5</accession>
<reference evidence="1" key="1">
    <citation type="submission" date="2020-01" db="EMBL/GenBank/DDBJ databases">
        <authorList>
            <consortium name="DOE Joint Genome Institute"/>
            <person name="Haridas S."/>
            <person name="Albert R."/>
            <person name="Binder M."/>
            <person name="Bloem J."/>
            <person name="Labutti K."/>
            <person name="Salamov A."/>
            <person name="Andreopoulos B."/>
            <person name="Baker S.E."/>
            <person name="Barry K."/>
            <person name="Bills G."/>
            <person name="Bluhm B.H."/>
            <person name="Cannon C."/>
            <person name="Castanera R."/>
            <person name="Culley D.E."/>
            <person name="Daum C."/>
            <person name="Ezra D."/>
            <person name="Gonzalez J.B."/>
            <person name="Henrissat B."/>
            <person name="Kuo A."/>
            <person name="Liang C."/>
            <person name="Lipzen A."/>
            <person name="Lutzoni F."/>
            <person name="Magnuson J."/>
            <person name="Mondo S."/>
            <person name="Nolan M."/>
            <person name="Ohm R."/>
            <person name="Pangilinan J."/>
            <person name="Park H.-J."/>
            <person name="Ramirez L."/>
            <person name="Alfaro M."/>
            <person name="Sun H."/>
            <person name="Tritt A."/>
            <person name="Yoshinaga Y."/>
            <person name="Zwiers L.-H."/>
            <person name="Turgeon B.G."/>
            <person name="Goodwin S.B."/>
            <person name="Spatafora J.W."/>
            <person name="Crous P.W."/>
            <person name="Grigoriev I.V."/>
        </authorList>
    </citation>
    <scope>NUCLEOTIDE SEQUENCE</scope>
    <source>
        <strain evidence="1">IPT5</strain>
    </source>
</reference>
<proteinExistence type="predicted"/>
<evidence type="ECO:0000313" key="1">
    <source>
        <dbReference type="EMBL" id="KAF2847380.1"/>
    </source>
</evidence>